<sequence length="114" mass="12924">VQSKIIWNSSNSSFTGYAMSSSDMASLHDVYEGLDEEEKCKKTEYVLQFLWRDITSEFDVIGPYFTISGKIEAHNLHTLVMKNLLVFNQFEFRVRCLLCNGVSGNLAVEGVMCP</sequence>
<reference evidence="2" key="1">
    <citation type="submission" date="2017-05" db="UniProtKB">
        <authorList>
            <consortium name="EnsemblMetazoa"/>
        </authorList>
    </citation>
    <scope>IDENTIFICATION</scope>
</reference>
<protein>
    <recommendedName>
        <fullName evidence="1">Transposable element P transposase-like RNase H domain-containing protein</fullName>
    </recommendedName>
</protein>
<accession>A0A1X7V8N6</accession>
<organism evidence="2">
    <name type="scientific">Amphimedon queenslandica</name>
    <name type="common">Sponge</name>
    <dbReference type="NCBI Taxonomy" id="400682"/>
    <lineage>
        <taxon>Eukaryota</taxon>
        <taxon>Metazoa</taxon>
        <taxon>Porifera</taxon>
        <taxon>Demospongiae</taxon>
        <taxon>Heteroscleromorpha</taxon>
        <taxon>Haplosclerida</taxon>
        <taxon>Niphatidae</taxon>
        <taxon>Amphimedon</taxon>
    </lineage>
</organism>
<evidence type="ECO:0000313" key="2">
    <source>
        <dbReference type="EnsemblMetazoa" id="Aqu2.1.36353_001"/>
    </source>
</evidence>
<evidence type="ECO:0000259" key="1">
    <source>
        <dbReference type="Pfam" id="PF21787"/>
    </source>
</evidence>
<dbReference type="AlphaFoldDB" id="A0A1X7V8N6"/>
<dbReference type="InParanoid" id="A0A1X7V8N6"/>
<dbReference type="EnsemblMetazoa" id="Aqu2.1.36353_001">
    <property type="protein sequence ID" value="Aqu2.1.36353_001"/>
    <property type="gene ID" value="Aqu2.1.36353"/>
</dbReference>
<feature type="domain" description="Transposable element P transposase-like RNase H" evidence="1">
    <location>
        <begin position="2"/>
        <end position="107"/>
    </location>
</feature>
<proteinExistence type="predicted"/>
<dbReference type="InterPro" id="IPR048365">
    <property type="entry name" value="TNP-like_RNaseH_N"/>
</dbReference>
<dbReference type="Pfam" id="PF21787">
    <property type="entry name" value="TNP-like_RNaseH_N"/>
    <property type="match status" value="1"/>
</dbReference>
<name>A0A1X7V8N6_AMPQE</name>